<dbReference type="SUPFAM" id="SSF52283">
    <property type="entry name" value="Formate/glycerate dehydrogenase catalytic domain-like"/>
    <property type="match status" value="1"/>
</dbReference>
<evidence type="ECO:0000256" key="1">
    <source>
        <dbReference type="ARBA" id="ARBA00023027"/>
    </source>
</evidence>
<dbReference type="PANTHER" id="PTHR43026">
    <property type="entry name" value="2-HYDROXYACID DEHYDROGENASE HOMOLOG 1-RELATED"/>
    <property type="match status" value="1"/>
</dbReference>
<keyword evidence="3" id="KW-0560">Oxidoreductase</keyword>
<sequence length="67" mass="7549">MGIKQIAQRSAGVDMYNLDLATENDIIITNVPSYSPESIAEFTVTIALNLIRHVELIRENVKKQNFT</sequence>
<proteinExistence type="predicted"/>
<feature type="domain" description="D-isomer specific 2-hydroxyacid dehydrogenase catalytic" evidence="2">
    <location>
        <begin position="2"/>
        <end position="47"/>
    </location>
</feature>
<dbReference type="GO" id="GO:0008720">
    <property type="term" value="F:D-lactate dehydrogenase (NAD+) activity"/>
    <property type="evidence" value="ECO:0007669"/>
    <property type="project" value="UniProtKB-EC"/>
</dbReference>
<dbReference type="Pfam" id="PF00389">
    <property type="entry name" value="2-Hacid_dh"/>
    <property type="match status" value="1"/>
</dbReference>
<comment type="caution">
    <text evidence="3">The sequence shown here is derived from an EMBL/GenBank/DDBJ whole genome shotgun (WGS) entry which is preliminary data.</text>
</comment>
<dbReference type="Gene3D" id="3.40.50.720">
    <property type="entry name" value="NAD(P)-binding Rossmann-like Domain"/>
    <property type="match status" value="2"/>
</dbReference>
<dbReference type="AlphaFoldDB" id="A0A9X8T496"/>
<dbReference type="InterPro" id="IPR006139">
    <property type="entry name" value="D-isomer_2_OHA_DH_cat_dom"/>
</dbReference>
<dbReference type="EC" id="1.1.1.28" evidence="3"/>
<protein>
    <submittedName>
        <fullName evidence="3">D-lactate dehydrogenase</fullName>
        <ecNumber evidence="3">1.1.1.28</ecNumber>
    </submittedName>
</protein>
<evidence type="ECO:0000313" key="4">
    <source>
        <dbReference type="Proteomes" id="UP000254559"/>
    </source>
</evidence>
<accession>A0A9X8T496</accession>
<reference evidence="3 4" key="1">
    <citation type="submission" date="2018-06" db="EMBL/GenBank/DDBJ databases">
        <authorList>
            <consortium name="Pathogen Informatics"/>
            <person name="Doyle S."/>
        </authorList>
    </citation>
    <scope>NUCLEOTIDE SEQUENCE [LARGE SCALE GENOMIC DNA]</scope>
    <source>
        <strain evidence="3 4">NCTC11564</strain>
    </source>
</reference>
<gene>
    <name evidence="3" type="primary">ddh_2</name>
    <name evidence="3" type="ORF">NCTC11564_00951</name>
</gene>
<dbReference type="Proteomes" id="UP000254559">
    <property type="component" value="Unassembled WGS sequence"/>
</dbReference>
<evidence type="ECO:0000313" key="3">
    <source>
        <dbReference type="EMBL" id="SUN63383.1"/>
    </source>
</evidence>
<dbReference type="InterPro" id="IPR058205">
    <property type="entry name" value="D-LDH-like"/>
</dbReference>
<name>A0A9X8T496_STREQ</name>
<dbReference type="EMBL" id="UHFO01000001">
    <property type="protein sequence ID" value="SUN63383.1"/>
    <property type="molecule type" value="Genomic_DNA"/>
</dbReference>
<organism evidence="3 4">
    <name type="scientific">Streptococcus dysgalactiae subsp. equisimilis</name>
    <name type="common">Streptococcus equisimilis</name>
    <dbReference type="NCBI Taxonomy" id="119602"/>
    <lineage>
        <taxon>Bacteria</taxon>
        <taxon>Bacillati</taxon>
        <taxon>Bacillota</taxon>
        <taxon>Bacilli</taxon>
        <taxon>Lactobacillales</taxon>
        <taxon>Streptococcaceae</taxon>
        <taxon>Streptococcus</taxon>
    </lineage>
</organism>
<dbReference type="PANTHER" id="PTHR43026:SF1">
    <property type="entry name" value="2-HYDROXYACID DEHYDROGENASE HOMOLOG 1-RELATED"/>
    <property type="match status" value="1"/>
</dbReference>
<keyword evidence="1" id="KW-0520">NAD</keyword>
<evidence type="ECO:0000259" key="2">
    <source>
        <dbReference type="Pfam" id="PF00389"/>
    </source>
</evidence>
<dbReference type="GO" id="GO:0051287">
    <property type="term" value="F:NAD binding"/>
    <property type="evidence" value="ECO:0007669"/>
    <property type="project" value="InterPro"/>
</dbReference>